<organism evidence="2 3">
    <name type="scientific">Neonectria magnoliae</name>
    <dbReference type="NCBI Taxonomy" id="2732573"/>
    <lineage>
        <taxon>Eukaryota</taxon>
        <taxon>Fungi</taxon>
        <taxon>Dikarya</taxon>
        <taxon>Ascomycota</taxon>
        <taxon>Pezizomycotina</taxon>
        <taxon>Sordariomycetes</taxon>
        <taxon>Hypocreomycetidae</taxon>
        <taxon>Hypocreales</taxon>
        <taxon>Nectriaceae</taxon>
        <taxon>Neonectria</taxon>
    </lineage>
</organism>
<keyword evidence="3" id="KW-1185">Reference proteome</keyword>
<proteinExistence type="predicted"/>
<gene>
    <name evidence="2" type="ORF">QQZ08_005852</name>
</gene>
<reference evidence="2 3" key="1">
    <citation type="journal article" date="2025" name="Microbiol. Resour. Announc.">
        <title>Draft genome sequences for Neonectria magnoliae and Neonectria punicea, canker pathogens of Liriodendron tulipifera and Acer saccharum in West Virginia.</title>
        <authorList>
            <person name="Petronek H.M."/>
            <person name="Kasson M.T."/>
            <person name="Metheny A.M."/>
            <person name="Stauder C.M."/>
            <person name="Lovett B."/>
            <person name="Lynch S.C."/>
            <person name="Garnas J.R."/>
            <person name="Kasson L.R."/>
            <person name="Stajich J.E."/>
        </authorList>
    </citation>
    <scope>NUCLEOTIDE SEQUENCE [LARGE SCALE GENOMIC DNA]</scope>
    <source>
        <strain evidence="2 3">NRRL 64651</strain>
    </source>
</reference>
<comment type="caution">
    <text evidence="2">The sequence shown here is derived from an EMBL/GenBank/DDBJ whole genome shotgun (WGS) entry which is preliminary data.</text>
</comment>
<evidence type="ECO:0000313" key="3">
    <source>
        <dbReference type="Proteomes" id="UP001498421"/>
    </source>
</evidence>
<accession>A0ABR1I3V6</accession>
<feature type="region of interest" description="Disordered" evidence="1">
    <location>
        <begin position="82"/>
        <end position="112"/>
    </location>
</feature>
<sequence length="143" mass="15246">MATATATSPTFSPLDLDELAEIWASEYPELFMEQTTTEISALATASYSLSSKAISTTTLIPLYDGEPIETITQYKYTVIELGEESTDDDSTKGKSTGENRSNEGGGYTGRESNTGSIVVVGNNVKTLMVVVGGCAVAFNVIFY</sequence>
<evidence type="ECO:0000256" key="1">
    <source>
        <dbReference type="SAM" id="MobiDB-lite"/>
    </source>
</evidence>
<feature type="compositionally biased region" description="Basic and acidic residues" evidence="1">
    <location>
        <begin position="89"/>
        <end position="101"/>
    </location>
</feature>
<protein>
    <submittedName>
        <fullName evidence="2">Uncharacterized protein</fullName>
    </submittedName>
</protein>
<dbReference type="Proteomes" id="UP001498421">
    <property type="component" value="Unassembled WGS sequence"/>
</dbReference>
<name>A0ABR1I3V6_9HYPO</name>
<evidence type="ECO:0000313" key="2">
    <source>
        <dbReference type="EMBL" id="KAK7427577.1"/>
    </source>
</evidence>
<dbReference type="EMBL" id="JAZAVK010000051">
    <property type="protein sequence ID" value="KAK7427577.1"/>
    <property type="molecule type" value="Genomic_DNA"/>
</dbReference>